<proteinExistence type="predicted"/>
<comment type="caution">
    <text evidence="3">The sequence shown here is derived from an EMBL/GenBank/DDBJ whole genome shotgun (WGS) entry which is preliminary data.</text>
</comment>
<evidence type="ECO:0000256" key="1">
    <source>
        <dbReference type="PROSITE-ProRule" id="PRU00325"/>
    </source>
</evidence>
<gene>
    <name evidence="3" type="ORF">QE152_g39059</name>
</gene>
<dbReference type="InterPro" id="IPR007527">
    <property type="entry name" value="Znf_SWIM"/>
</dbReference>
<evidence type="ECO:0000259" key="2">
    <source>
        <dbReference type="PROSITE" id="PS50966"/>
    </source>
</evidence>
<protein>
    <recommendedName>
        <fullName evidence="2">SWIM-type domain-containing protein</fullName>
    </recommendedName>
</protein>
<dbReference type="AlphaFoldDB" id="A0AAW1HUW6"/>
<dbReference type="PANTHER" id="PTHR39953">
    <property type="entry name" value="RE54151P"/>
    <property type="match status" value="1"/>
</dbReference>
<reference evidence="3 4" key="1">
    <citation type="journal article" date="2024" name="BMC Genomics">
        <title>De novo assembly and annotation of Popillia japonica's genome with initial clues to its potential as an invasive pest.</title>
        <authorList>
            <person name="Cucini C."/>
            <person name="Boschi S."/>
            <person name="Funari R."/>
            <person name="Cardaioli E."/>
            <person name="Iannotti N."/>
            <person name="Marturano G."/>
            <person name="Paoli F."/>
            <person name="Bruttini M."/>
            <person name="Carapelli A."/>
            <person name="Frati F."/>
            <person name="Nardi F."/>
        </authorList>
    </citation>
    <scope>NUCLEOTIDE SEQUENCE [LARGE SCALE GENOMIC DNA]</scope>
    <source>
        <strain evidence="3">DMR45628</strain>
    </source>
</reference>
<dbReference type="EMBL" id="JASPKY010000892">
    <property type="protein sequence ID" value="KAK9680473.1"/>
    <property type="molecule type" value="Genomic_DNA"/>
</dbReference>
<dbReference type="Proteomes" id="UP001458880">
    <property type="component" value="Unassembled WGS sequence"/>
</dbReference>
<name>A0AAW1HUW6_POPJA</name>
<dbReference type="PROSITE" id="PS50966">
    <property type="entry name" value="ZF_SWIM"/>
    <property type="match status" value="1"/>
</dbReference>
<keyword evidence="1" id="KW-0863">Zinc-finger</keyword>
<sequence>MLANFFDTKQLQRGENAVESGHIIQMATDLNKSPAILTGKVSASMKNKTYDIEMHIDKEDGIVKGICACPRGLVSCHHMAALCIYARDNVSVTDTQCSWNIPKPSKDDSVQTLEDLYPPRRADYLACRTELSDTVVEEFRESFSNFDNVIGFTWLLNAEPADISLGIVRPIEDILHSDEYTYSSQKMETFMEMAKLSDKEVNSAINMTIGQSANTNWLIARKHRLTASHFGRVLSACKINRYPISLFKSLLNAYNMEGIKKRFTGGKKMSRWHYW</sequence>
<dbReference type="PANTHER" id="PTHR39953:SF1">
    <property type="entry name" value="RE54151P"/>
    <property type="match status" value="1"/>
</dbReference>
<dbReference type="GO" id="GO:0008270">
    <property type="term" value="F:zinc ion binding"/>
    <property type="evidence" value="ECO:0007669"/>
    <property type="project" value="UniProtKB-KW"/>
</dbReference>
<evidence type="ECO:0000313" key="4">
    <source>
        <dbReference type="Proteomes" id="UP001458880"/>
    </source>
</evidence>
<keyword evidence="1" id="KW-0479">Metal-binding</keyword>
<feature type="domain" description="SWIM-type" evidence="2">
    <location>
        <begin position="52"/>
        <end position="87"/>
    </location>
</feature>
<evidence type="ECO:0000313" key="3">
    <source>
        <dbReference type="EMBL" id="KAK9680473.1"/>
    </source>
</evidence>
<keyword evidence="1" id="KW-0862">Zinc</keyword>
<keyword evidence="4" id="KW-1185">Reference proteome</keyword>
<accession>A0AAW1HUW6</accession>
<organism evidence="3 4">
    <name type="scientific">Popillia japonica</name>
    <name type="common">Japanese beetle</name>
    <dbReference type="NCBI Taxonomy" id="7064"/>
    <lineage>
        <taxon>Eukaryota</taxon>
        <taxon>Metazoa</taxon>
        <taxon>Ecdysozoa</taxon>
        <taxon>Arthropoda</taxon>
        <taxon>Hexapoda</taxon>
        <taxon>Insecta</taxon>
        <taxon>Pterygota</taxon>
        <taxon>Neoptera</taxon>
        <taxon>Endopterygota</taxon>
        <taxon>Coleoptera</taxon>
        <taxon>Polyphaga</taxon>
        <taxon>Scarabaeiformia</taxon>
        <taxon>Scarabaeidae</taxon>
        <taxon>Rutelinae</taxon>
        <taxon>Popillia</taxon>
    </lineage>
</organism>